<dbReference type="Gene3D" id="1.20.140.10">
    <property type="entry name" value="Butyryl-CoA Dehydrogenase, subunit A, domain 3"/>
    <property type="match status" value="1"/>
</dbReference>
<dbReference type="GO" id="GO:0003995">
    <property type="term" value="F:acyl-CoA dehydrogenase activity"/>
    <property type="evidence" value="ECO:0007669"/>
    <property type="project" value="InterPro"/>
</dbReference>
<dbReference type="InterPro" id="IPR046373">
    <property type="entry name" value="Acyl-CoA_Oxase/DH_mid-dom_sf"/>
</dbReference>
<dbReference type="FunFam" id="1.20.140.10:FF:000004">
    <property type="entry name" value="Acyl-CoA dehydrogenase FadE25"/>
    <property type="match status" value="1"/>
</dbReference>
<evidence type="ECO:0000256" key="8">
    <source>
        <dbReference type="ARBA" id="ARBA00066461"/>
    </source>
</evidence>
<keyword evidence="6" id="KW-0560">Oxidoreductase</keyword>
<dbReference type="PROSITE" id="PS00073">
    <property type="entry name" value="ACYL_COA_DH_2"/>
    <property type="match status" value="1"/>
</dbReference>
<dbReference type="AlphaFoldDB" id="A0A372EK10"/>
<keyword evidence="3" id="KW-0285">Flavoprotein</keyword>
<dbReference type="PIRSF" id="PIRSF016578">
    <property type="entry name" value="HsaA"/>
    <property type="match status" value="1"/>
</dbReference>
<keyword evidence="4" id="KW-0378">Hydrolase</keyword>
<evidence type="ECO:0000313" key="15">
    <source>
        <dbReference type="Proteomes" id="UP000261931"/>
    </source>
</evidence>
<evidence type="ECO:0000256" key="7">
    <source>
        <dbReference type="ARBA" id="ARBA00052938"/>
    </source>
</evidence>
<evidence type="ECO:0000256" key="3">
    <source>
        <dbReference type="ARBA" id="ARBA00022630"/>
    </source>
</evidence>
<gene>
    <name evidence="14" type="ORF">DY262_09855</name>
</gene>
<dbReference type="FunFam" id="1.10.540.10:FF:000002">
    <property type="entry name" value="Acyl-CoA dehydrogenase FadE19"/>
    <property type="match status" value="1"/>
</dbReference>
<dbReference type="EMBL" id="QVLS01000005">
    <property type="protein sequence ID" value="RFP79272.1"/>
    <property type="molecule type" value="Genomic_DNA"/>
</dbReference>
<keyword evidence="15" id="KW-1185">Reference proteome</keyword>
<evidence type="ECO:0000259" key="11">
    <source>
        <dbReference type="Pfam" id="PF00441"/>
    </source>
</evidence>
<organism evidence="14 15">
    <name type="scientific">Hydrogenophaga borbori</name>
    <dbReference type="NCBI Taxonomy" id="2294117"/>
    <lineage>
        <taxon>Bacteria</taxon>
        <taxon>Pseudomonadati</taxon>
        <taxon>Pseudomonadota</taxon>
        <taxon>Betaproteobacteria</taxon>
        <taxon>Burkholderiales</taxon>
        <taxon>Comamonadaceae</taxon>
        <taxon>Hydrogenophaga</taxon>
    </lineage>
</organism>
<protein>
    <recommendedName>
        <fullName evidence="9">3-sulfinopropanoyl-CoA desulfinase</fullName>
        <ecNumber evidence="8">3.13.1.4</ecNumber>
    </recommendedName>
    <alternativeName>
        <fullName evidence="10">3-sulfinopropionyl coenzyme A desulfinase</fullName>
    </alternativeName>
</protein>
<dbReference type="InterPro" id="IPR009100">
    <property type="entry name" value="AcylCoA_DH/oxidase_NM_dom_sf"/>
</dbReference>
<dbReference type="InterPro" id="IPR037069">
    <property type="entry name" value="AcylCoA_DH/ox_N_sf"/>
</dbReference>
<evidence type="ECO:0000256" key="6">
    <source>
        <dbReference type="ARBA" id="ARBA00023002"/>
    </source>
</evidence>
<comment type="cofactor">
    <cofactor evidence="1">
        <name>FAD</name>
        <dbReference type="ChEBI" id="CHEBI:57692"/>
    </cofactor>
</comment>
<dbReference type="EC" id="3.13.1.4" evidence="8"/>
<dbReference type="FunFam" id="2.40.110.10:FF:000002">
    <property type="entry name" value="Acyl-CoA dehydrogenase fadE12"/>
    <property type="match status" value="1"/>
</dbReference>
<dbReference type="RefSeq" id="WP_070400781.1">
    <property type="nucleotide sequence ID" value="NZ_JBBCKC010000070.1"/>
</dbReference>
<dbReference type="Gene3D" id="2.40.110.10">
    <property type="entry name" value="Butyryl-CoA Dehydrogenase, subunit A, domain 2"/>
    <property type="match status" value="1"/>
</dbReference>
<feature type="domain" description="Acyl-CoA dehydrogenase/oxidase N-terminal" evidence="13">
    <location>
        <begin position="10"/>
        <end position="120"/>
    </location>
</feature>
<comment type="similarity">
    <text evidence="2">Belongs to the acyl-CoA dehydrogenase family.</text>
</comment>
<dbReference type="Pfam" id="PF02770">
    <property type="entry name" value="Acyl-CoA_dh_M"/>
    <property type="match status" value="1"/>
</dbReference>
<comment type="caution">
    <text evidence="14">The sequence shown here is derived from an EMBL/GenBank/DDBJ whole genome shotgun (WGS) entry which is preliminary data.</text>
</comment>
<comment type="catalytic activity">
    <reaction evidence="7">
        <text>3-sulfinopropanoyl-CoA + H2O = propanoyl-CoA + sulfite + H(+)</text>
        <dbReference type="Rhea" id="RHEA:41624"/>
        <dbReference type="ChEBI" id="CHEBI:15377"/>
        <dbReference type="ChEBI" id="CHEBI:15378"/>
        <dbReference type="ChEBI" id="CHEBI:17359"/>
        <dbReference type="ChEBI" id="CHEBI:57392"/>
        <dbReference type="ChEBI" id="CHEBI:78349"/>
        <dbReference type="EC" id="3.13.1.4"/>
    </reaction>
    <physiologicalReaction direction="left-to-right" evidence="7">
        <dbReference type="Rhea" id="RHEA:41625"/>
    </physiologicalReaction>
</comment>
<dbReference type="Proteomes" id="UP000261931">
    <property type="component" value="Unassembled WGS sequence"/>
</dbReference>
<evidence type="ECO:0000313" key="14">
    <source>
        <dbReference type="EMBL" id="RFP79272.1"/>
    </source>
</evidence>
<dbReference type="InterPro" id="IPR036250">
    <property type="entry name" value="AcylCo_DH-like_C"/>
</dbReference>
<dbReference type="GO" id="GO:0016787">
    <property type="term" value="F:hydrolase activity"/>
    <property type="evidence" value="ECO:0007669"/>
    <property type="project" value="UniProtKB-KW"/>
</dbReference>
<sequence>MSSVSNAFLSEQEVMIRESARRVANEVVASTAAERDRSSAWPHDEIRAVAELGFMGMLAPQAYGGSGLSFVEYCLAIEEFAAADGGFATMMHVHNSAAHVLRSFGTEEQMNSFLPELASAQRIGAFLLSEPQAGSDTAAIRTTARREGNSYVLNGSKQWISNGSEAGFALVVAATGDPGSRDRFSLFIADPKEPGYQCLRIENKLGQHTAHTAQIQLDNLRVPAKNMVGEEGRGYGKALSLLSDGRIAIAALSIGIARAALEAAIHYAKEREAYGKPIAELQAVSFDLAEMATQVDVARQFMLYAARLTDAKLPSIKEAAMAKLFASEMAEKVCSAALQVHGGYGYVNDFPVERYYRDVRVTKIYEGTSHIQRLIIARQILAG</sequence>
<accession>A0A372EK10</accession>
<evidence type="ECO:0000256" key="10">
    <source>
        <dbReference type="ARBA" id="ARBA00075603"/>
    </source>
</evidence>
<evidence type="ECO:0000259" key="13">
    <source>
        <dbReference type="Pfam" id="PF02771"/>
    </source>
</evidence>
<evidence type="ECO:0000256" key="1">
    <source>
        <dbReference type="ARBA" id="ARBA00001974"/>
    </source>
</evidence>
<dbReference type="GO" id="GO:0050660">
    <property type="term" value="F:flavin adenine dinucleotide binding"/>
    <property type="evidence" value="ECO:0007669"/>
    <property type="project" value="InterPro"/>
</dbReference>
<dbReference type="PANTHER" id="PTHR43884:SF12">
    <property type="entry name" value="ISOVALERYL-COA DEHYDROGENASE, MITOCHONDRIAL-RELATED"/>
    <property type="match status" value="1"/>
</dbReference>
<evidence type="ECO:0000256" key="9">
    <source>
        <dbReference type="ARBA" id="ARBA00068311"/>
    </source>
</evidence>
<feature type="domain" description="Acyl-CoA dehydrogenase/oxidase C-terminal" evidence="11">
    <location>
        <begin position="232"/>
        <end position="381"/>
    </location>
</feature>
<dbReference type="Pfam" id="PF00441">
    <property type="entry name" value="Acyl-CoA_dh_1"/>
    <property type="match status" value="1"/>
</dbReference>
<evidence type="ECO:0000256" key="2">
    <source>
        <dbReference type="ARBA" id="ARBA00009347"/>
    </source>
</evidence>
<reference evidence="14 15" key="1">
    <citation type="submission" date="2018-08" db="EMBL/GenBank/DDBJ databases">
        <title>Hydrogenophaga sp. LA-38 isolated from sludge.</title>
        <authorList>
            <person name="Im W.-T."/>
        </authorList>
    </citation>
    <scope>NUCLEOTIDE SEQUENCE [LARGE SCALE GENOMIC DNA]</scope>
    <source>
        <strain evidence="14 15">LA-38</strain>
    </source>
</reference>
<dbReference type="InterPro" id="IPR006091">
    <property type="entry name" value="Acyl-CoA_Oxase/DH_mid-dom"/>
</dbReference>
<dbReference type="SUPFAM" id="SSF56645">
    <property type="entry name" value="Acyl-CoA dehydrogenase NM domain-like"/>
    <property type="match status" value="1"/>
</dbReference>
<keyword evidence="5" id="KW-0274">FAD</keyword>
<dbReference type="SUPFAM" id="SSF47203">
    <property type="entry name" value="Acyl-CoA dehydrogenase C-terminal domain-like"/>
    <property type="match status" value="1"/>
</dbReference>
<dbReference type="InterPro" id="IPR009075">
    <property type="entry name" value="AcylCo_DH/oxidase_C"/>
</dbReference>
<dbReference type="Gene3D" id="1.10.540.10">
    <property type="entry name" value="Acyl-CoA dehydrogenase/oxidase, N-terminal domain"/>
    <property type="match status" value="1"/>
</dbReference>
<evidence type="ECO:0000256" key="5">
    <source>
        <dbReference type="ARBA" id="ARBA00022827"/>
    </source>
</evidence>
<dbReference type="InterPro" id="IPR013786">
    <property type="entry name" value="AcylCoA_DH/ox_N"/>
</dbReference>
<dbReference type="PANTHER" id="PTHR43884">
    <property type="entry name" value="ACYL-COA DEHYDROGENASE"/>
    <property type="match status" value="1"/>
</dbReference>
<feature type="domain" description="Acyl-CoA oxidase/dehydrogenase middle" evidence="12">
    <location>
        <begin position="125"/>
        <end position="219"/>
    </location>
</feature>
<name>A0A372EK10_9BURK</name>
<proteinExistence type="inferred from homology"/>
<evidence type="ECO:0000259" key="12">
    <source>
        <dbReference type="Pfam" id="PF02770"/>
    </source>
</evidence>
<dbReference type="InterPro" id="IPR006089">
    <property type="entry name" value="Acyl-CoA_DH_CS"/>
</dbReference>
<evidence type="ECO:0000256" key="4">
    <source>
        <dbReference type="ARBA" id="ARBA00022801"/>
    </source>
</evidence>
<dbReference type="Pfam" id="PF02771">
    <property type="entry name" value="Acyl-CoA_dh_N"/>
    <property type="match status" value="1"/>
</dbReference>